<dbReference type="PANTHER" id="PTHR34582:SF2">
    <property type="entry name" value="UPF0702 TRANSMEMBRANE PROTEIN YDFR"/>
    <property type="match status" value="1"/>
</dbReference>
<comment type="similarity">
    <text evidence="2">Belongs to the UPF0702 family.</text>
</comment>
<dbReference type="InterPro" id="IPR023090">
    <property type="entry name" value="UPF0702_alpha/beta_dom_sf"/>
</dbReference>
<dbReference type="AlphaFoldDB" id="A0A5D4T486"/>
<evidence type="ECO:0000256" key="3">
    <source>
        <dbReference type="ARBA" id="ARBA00022475"/>
    </source>
</evidence>
<reference evidence="9 10" key="1">
    <citation type="submission" date="2019-08" db="EMBL/GenBank/DDBJ databases">
        <title>Bacillus genomes from the desert of Cuatro Cienegas, Coahuila.</title>
        <authorList>
            <person name="Olmedo-Alvarez G."/>
        </authorList>
    </citation>
    <scope>NUCLEOTIDE SEQUENCE [LARGE SCALE GENOMIC DNA]</scope>
    <source>
        <strain evidence="9 10">CH28_1T</strain>
    </source>
</reference>
<dbReference type="PANTHER" id="PTHR34582">
    <property type="entry name" value="UPF0702 TRANSMEMBRANE PROTEIN YCAP"/>
    <property type="match status" value="1"/>
</dbReference>
<organism evidence="9 10">
    <name type="scientific">Sutcliffiella horikoshii</name>
    <dbReference type="NCBI Taxonomy" id="79883"/>
    <lineage>
        <taxon>Bacteria</taxon>
        <taxon>Bacillati</taxon>
        <taxon>Bacillota</taxon>
        <taxon>Bacilli</taxon>
        <taxon>Bacillales</taxon>
        <taxon>Bacillaceae</taxon>
        <taxon>Sutcliffiella</taxon>
    </lineage>
</organism>
<feature type="transmembrane region" description="Helical" evidence="7">
    <location>
        <begin position="6"/>
        <end position="24"/>
    </location>
</feature>
<dbReference type="Proteomes" id="UP000322524">
    <property type="component" value="Unassembled WGS sequence"/>
</dbReference>
<name>A0A5D4T486_9BACI</name>
<feature type="domain" description="YetF C-terminal" evidence="8">
    <location>
        <begin position="78"/>
        <end position="147"/>
    </location>
</feature>
<comment type="caution">
    <text evidence="9">The sequence shown here is derived from an EMBL/GenBank/DDBJ whole genome shotgun (WGS) entry which is preliminary data.</text>
</comment>
<evidence type="ECO:0000259" key="8">
    <source>
        <dbReference type="Pfam" id="PF04239"/>
    </source>
</evidence>
<dbReference type="GO" id="GO:0005886">
    <property type="term" value="C:plasma membrane"/>
    <property type="evidence" value="ECO:0007669"/>
    <property type="project" value="UniProtKB-SubCell"/>
</dbReference>
<feature type="transmembrane region" description="Helical" evidence="7">
    <location>
        <begin position="55"/>
        <end position="75"/>
    </location>
</feature>
<dbReference type="Gene3D" id="3.30.240.20">
    <property type="entry name" value="bsu07140 like domains"/>
    <property type="match status" value="1"/>
</dbReference>
<keyword evidence="6 7" id="KW-0472">Membrane</keyword>
<accession>A0A5D4T486</accession>
<comment type="subcellular location">
    <subcellularLocation>
        <location evidence="1">Cell membrane</location>
        <topology evidence="1">Multi-pass membrane protein</topology>
    </subcellularLocation>
</comment>
<keyword evidence="5 7" id="KW-1133">Transmembrane helix</keyword>
<evidence type="ECO:0000256" key="1">
    <source>
        <dbReference type="ARBA" id="ARBA00004651"/>
    </source>
</evidence>
<dbReference type="InterPro" id="IPR007353">
    <property type="entry name" value="DUF421"/>
</dbReference>
<evidence type="ECO:0000256" key="7">
    <source>
        <dbReference type="SAM" id="Phobius"/>
    </source>
</evidence>
<proteinExistence type="inferred from homology"/>
<dbReference type="Pfam" id="PF04239">
    <property type="entry name" value="DUF421"/>
    <property type="match status" value="1"/>
</dbReference>
<dbReference type="EMBL" id="VTEV01000001">
    <property type="protein sequence ID" value="TYS70510.1"/>
    <property type="molecule type" value="Genomic_DNA"/>
</dbReference>
<evidence type="ECO:0000256" key="4">
    <source>
        <dbReference type="ARBA" id="ARBA00022692"/>
    </source>
</evidence>
<sequence length="207" mass="23441">MDLNWIWKAVLITIIGTFLLRIAGRKSISQMTLAQVVIMIGIGSLLIQPLAGKSIWVTFGVGITLVVTLVLMELLQLKSDIFEKLITGKSKILIENGKLNEDTLKKLRFTIDQLEMKLRQNSISSISDVKWATLEPNGQLGFELNEQAKPVTRKEWNLLFQEIQLLKIMIDPSCKPSRVTNEVEGNLFTEVKNGQHKLKERPDETLD</sequence>
<dbReference type="OrthoDB" id="1796697at2"/>
<evidence type="ECO:0000256" key="6">
    <source>
        <dbReference type="ARBA" id="ARBA00023136"/>
    </source>
</evidence>
<protein>
    <submittedName>
        <fullName evidence="9">DUF421 domain-containing protein</fullName>
    </submittedName>
</protein>
<gene>
    <name evidence="9" type="ORF">FZC76_01035</name>
</gene>
<evidence type="ECO:0000313" key="10">
    <source>
        <dbReference type="Proteomes" id="UP000322524"/>
    </source>
</evidence>
<dbReference type="RefSeq" id="WP_148986412.1">
    <property type="nucleotide sequence ID" value="NZ_VTEV01000001.1"/>
</dbReference>
<evidence type="ECO:0000313" key="9">
    <source>
        <dbReference type="EMBL" id="TYS70510.1"/>
    </source>
</evidence>
<feature type="transmembrane region" description="Helical" evidence="7">
    <location>
        <begin position="31"/>
        <end position="49"/>
    </location>
</feature>
<keyword evidence="3" id="KW-1003">Cell membrane</keyword>
<keyword evidence="4 7" id="KW-0812">Transmembrane</keyword>
<evidence type="ECO:0000256" key="2">
    <source>
        <dbReference type="ARBA" id="ARBA00006448"/>
    </source>
</evidence>
<evidence type="ECO:0000256" key="5">
    <source>
        <dbReference type="ARBA" id="ARBA00022989"/>
    </source>
</evidence>